<dbReference type="Gene3D" id="3.30.70.330">
    <property type="match status" value="1"/>
</dbReference>
<evidence type="ECO:0000313" key="4">
    <source>
        <dbReference type="Proteomes" id="UP000075901"/>
    </source>
</evidence>
<keyword evidence="4" id="KW-1185">Reference proteome</keyword>
<feature type="region of interest" description="Disordered" evidence="2">
    <location>
        <begin position="120"/>
        <end position="146"/>
    </location>
</feature>
<reference evidence="3" key="2">
    <citation type="submission" date="2020-05" db="UniProtKB">
        <authorList>
            <consortium name="EnsemblMetazoa"/>
        </authorList>
    </citation>
    <scope>IDENTIFICATION</scope>
    <source>
        <strain evidence="3">maculatus3</strain>
    </source>
</reference>
<name>A0A182T3A2_9DIPT</name>
<sequence>GGAGGGGAVVRVAPPGSTSVDRRPTTILITGFVEEEAETLLEHFKQFGEVTKHQLDKTEPSLQISFSTRPVAEKALARGKQFNKKLLSIVWQQTAAIAPTTPTGGGVALGANAVAAATPAETGKAGDNPLVHSSSGGGDDDDGLASTKLLDIDESSTDRMVLIGGGGGGGGSGVGGADINSSSLETLTETDELIDMPHMVEEEEDDDDMEGERSWRR</sequence>
<evidence type="ECO:0000313" key="3">
    <source>
        <dbReference type="EnsemblMetazoa" id="AMAM018752-PA"/>
    </source>
</evidence>
<dbReference type="PANTHER" id="PTHR14398:SF0">
    <property type="entry name" value="ZINC FINGER PROTEIN SWM"/>
    <property type="match status" value="1"/>
</dbReference>
<dbReference type="Pfam" id="PF14605">
    <property type="entry name" value="Nup35_RRM_2"/>
    <property type="match status" value="1"/>
</dbReference>
<evidence type="ECO:0000256" key="2">
    <source>
        <dbReference type="SAM" id="MobiDB-lite"/>
    </source>
</evidence>
<organism evidence="3 4">
    <name type="scientific">Anopheles maculatus</name>
    <dbReference type="NCBI Taxonomy" id="74869"/>
    <lineage>
        <taxon>Eukaryota</taxon>
        <taxon>Metazoa</taxon>
        <taxon>Ecdysozoa</taxon>
        <taxon>Arthropoda</taxon>
        <taxon>Hexapoda</taxon>
        <taxon>Insecta</taxon>
        <taxon>Pterygota</taxon>
        <taxon>Neoptera</taxon>
        <taxon>Endopterygota</taxon>
        <taxon>Diptera</taxon>
        <taxon>Nematocera</taxon>
        <taxon>Culicoidea</taxon>
        <taxon>Culicidae</taxon>
        <taxon>Anophelinae</taxon>
        <taxon>Anopheles</taxon>
        <taxon>Anopheles maculatus group</taxon>
    </lineage>
</organism>
<evidence type="ECO:0000256" key="1">
    <source>
        <dbReference type="ARBA" id="ARBA00022884"/>
    </source>
</evidence>
<evidence type="ECO:0008006" key="5">
    <source>
        <dbReference type="Google" id="ProtNLM"/>
    </source>
</evidence>
<feature type="region of interest" description="Disordered" evidence="2">
    <location>
        <begin position="190"/>
        <end position="217"/>
    </location>
</feature>
<dbReference type="GO" id="GO:0003723">
    <property type="term" value="F:RNA binding"/>
    <property type="evidence" value="ECO:0007669"/>
    <property type="project" value="UniProtKB-KW"/>
</dbReference>
<dbReference type="InterPro" id="IPR012677">
    <property type="entry name" value="Nucleotide-bd_a/b_plait_sf"/>
</dbReference>
<protein>
    <recommendedName>
        <fullName evidence="5">RRM domain-containing protein</fullName>
    </recommendedName>
</protein>
<dbReference type="InterPro" id="IPR035979">
    <property type="entry name" value="RBD_domain_sf"/>
</dbReference>
<dbReference type="GO" id="GO:0005634">
    <property type="term" value="C:nucleus"/>
    <property type="evidence" value="ECO:0007669"/>
    <property type="project" value="TreeGrafter"/>
</dbReference>
<dbReference type="EnsemblMetazoa" id="AMAM018752-RA">
    <property type="protein sequence ID" value="AMAM018752-PA"/>
    <property type="gene ID" value="AMAM018752"/>
</dbReference>
<feature type="compositionally biased region" description="Acidic residues" evidence="2">
    <location>
        <begin position="201"/>
        <end position="210"/>
    </location>
</feature>
<dbReference type="InterPro" id="IPR045137">
    <property type="entry name" value="RBM26/27"/>
</dbReference>
<dbReference type="Proteomes" id="UP000075901">
    <property type="component" value="Unassembled WGS sequence"/>
</dbReference>
<keyword evidence="1" id="KW-0694">RNA-binding</keyword>
<feature type="region of interest" description="Disordered" evidence="2">
    <location>
        <begin position="1"/>
        <end position="21"/>
    </location>
</feature>
<proteinExistence type="predicted"/>
<reference evidence="4" key="1">
    <citation type="submission" date="2013-09" db="EMBL/GenBank/DDBJ databases">
        <title>The Genome Sequence of Anopheles maculatus species B.</title>
        <authorList>
            <consortium name="The Broad Institute Genomics Platform"/>
            <person name="Neafsey D.E."/>
            <person name="Besansky N."/>
            <person name="Howell P."/>
            <person name="Walton C."/>
            <person name="Young S.K."/>
            <person name="Zeng Q."/>
            <person name="Gargeya S."/>
            <person name="Fitzgerald M."/>
            <person name="Haas B."/>
            <person name="Abouelleil A."/>
            <person name="Allen A.W."/>
            <person name="Alvarado L."/>
            <person name="Arachchi H.M."/>
            <person name="Berlin A.M."/>
            <person name="Chapman S.B."/>
            <person name="Gainer-Dewar J."/>
            <person name="Goldberg J."/>
            <person name="Griggs A."/>
            <person name="Gujja S."/>
            <person name="Hansen M."/>
            <person name="Howarth C."/>
            <person name="Imamovic A."/>
            <person name="Ireland A."/>
            <person name="Larimer J."/>
            <person name="McCowan C."/>
            <person name="Murphy C."/>
            <person name="Pearson M."/>
            <person name="Poon T.W."/>
            <person name="Priest M."/>
            <person name="Roberts A."/>
            <person name="Saif S."/>
            <person name="Shea T."/>
            <person name="Sisk P."/>
            <person name="Sykes S."/>
            <person name="Wortman J."/>
            <person name="Nusbaum C."/>
            <person name="Birren B."/>
        </authorList>
    </citation>
    <scope>NUCLEOTIDE SEQUENCE [LARGE SCALE GENOMIC DNA]</scope>
    <source>
        <strain evidence="4">maculatus3</strain>
    </source>
</reference>
<dbReference type="AlphaFoldDB" id="A0A182T3A2"/>
<dbReference type="PANTHER" id="PTHR14398">
    <property type="entry name" value="RNA RECOGNITION RRM/RNP DOMAIN"/>
    <property type="match status" value="1"/>
</dbReference>
<dbReference type="VEuPathDB" id="VectorBase:AMAM018752"/>
<dbReference type="SUPFAM" id="SSF54928">
    <property type="entry name" value="RNA-binding domain, RBD"/>
    <property type="match status" value="1"/>
</dbReference>
<accession>A0A182T3A2</accession>